<name>A0AAN9XNS0_PSOTE</name>
<comment type="caution">
    <text evidence="1">The sequence shown here is derived from an EMBL/GenBank/DDBJ whole genome shotgun (WGS) entry which is preliminary data.</text>
</comment>
<reference evidence="1 2" key="1">
    <citation type="submission" date="2024-01" db="EMBL/GenBank/DDBJ databases">
        <title>The genomes of 5 underutilized Papilionoideae crops provide insights into root nodulation and disease resistanc.</title>
        <authorList>
            <person name="Jiang F."/>
        </authorList>
    </citation>
    <scope>NUCLEOTIDE SEQUENCE [LARGE SCALE GENOMIC DNA]</scope>
    <source>
        <strain evidence="1">DUOXIRENSHENG_FW03</strain>
        <tissue evidence="1">Leaves</tissue>
    </source>
</reference>
<dbReference type="Proteomes" id="UP001386955">
    <property type="component" value="Unassembled WGS sequence"/>
</dbReference>
<organism evidence="1 2">
    <name type="scientific">Psophocarpus tetragonolobus</name>
    <name type="common">Winged bean</name>
    <name type="synonym">Dolichos tetragonolobus</name>
    <dbReference type="NCBI Taxonomy" id="3891"/>
    <lineage>
        <taxon>Eukaryota</taxon>
        <taxon>Viridiplantae</taxon>
        <taxon>Streptophyta</taxon>
        <taxon>Embryophyta</taxon>
        <taxon>Tracheophyta</taxon>
        <taxon>Spermatophyta</taxon>
        <taxon>Magnoliopsida</taxon>
        <taxon>eudicotyledons</taxon>
        <taxon>Gunneridae</taxon>
        <taxon>Pentapetalae</taxon>
        <taxon>rosids</taxon>
        <taxon>fabids</taxon>
        <taxon>Fabales</taxon>
        <taxon>Fabaceae</taxon>
        <taxon>Papilionoideae</taxon>
        <taxon>50 kb inversion clade</taxon>
        <taxon>NPAAA clade</taxon>
        <taxon>indigoferoid/millettioid clade</taxon>
        <taxon>Phaseoleae</taxon>
        <taxon>Psophocarpus</taxon>
    </lineage>
</organism>
<keyword evidence="2" id="KW-1185">Reference proteome</keyword>
<accession>A0AAN9XNS0</accession>
<sequence length="167" mass="19248">MWGKHHKGVNIACTFLAHNASHCFGTLKDGRLSSNKVNERLIPNKLHLYTYIAPYILTRHHVVLCGYHVHDYEDYDFGLHSLSNEDCVEQKKMERVPCSTTDCLRWGSERHVSWHYAGDMPHLGAICMPRIGERCMPLLGAWHVHYHDALDINLVVANCLNHMKYKA</sequence>
<protein>
    <submittedName>
        <fullName evidence="1">Uncharacterized protein</fullName>
    </submittedName>
</protein>
<dbReference type="EMBL" id="JAYMYS010000003">
    <property type="protein sequence ID" value="KAK7400315.1"/>
    <property type="molecule type" value="Genomic_DNA"/>
</dbReference>
<dbReference type="AlphaFoldDB" id="A0AAN9XNS0"/>
<evidence type="ECO:0000313" key="2">
    <source>
        <dbReference type="Proteomes" id="UP001386955"/>
    </source>
</evidence>
<gene>
    <name evidence="1" type="ORF">VNO78_11521</name>
</gene>
<evidence type="ECO:0000313" key="1">
    <source>
        <dbReference type="EMBL" id="KAK7400315.1"/>
    </source>
</evidence>
<proteinExistence type="predicted"/>